<dbReference type="InterPro" id="IPR000408">
    <property type="entry name" value="Reg_chr_condens"/>
</dbReference>
<name>A0A8I6XCH2_HORVV</name>
<feature type="repeat" description="RCC1" evidence="6">
    <location>
        <begin position="627"/>
        <end position="678"/>
    </location>
</feature>
<proteinExistence type="predicted"/>
<feature type="region of interest" description="Disordered" evidence="7">
    <location>
        <begin position="271"/>
        <end position="294"/>
    </location>
</feature>
<dbReference type="InterPro" id="IPR017455">
    <property type="entry name" value="Znf_FYVE-rel"/>
</dbReference>
<evidence type="ECO:0008006" key="12">
    <source>
        <dbReference type="Google" id="ProtNLM"/>
    </source>
</evidence>
<keyword evidence="11" id="KW-1185">Reference proteome</keyword>
<dbReference type="PANTHER" id="PTHR22870">
    <property type="entry name" value="REGULATOR OF CHROMOSOME CONDENSATION"/>
    <property type="match status" value="1"/>
</dbReference>
<dbReference type="Gramene" id="HORVU.MOREX.r2.2HG0162660.1">
    <property type="protein sequence ID" value="HORVU.MOREX.r2.2HG0162660.1"/>
    <property type="gene ID" value="HORVU.MOREX.r2.2HG0162660"/>
</dbReference>
<dbReference type="AlphaFoldDB" id="A0A8I6XCH2"/>
<organism evidence="10 11">
    <name type="scientific">Hordeum vulgare subsp. vulgare</name>
    <name type="common">Domesticated barley</name>
    <dbReference type="NCBI Taxonomy" id="112509"/>
    <lineage>
        <taxon>Eukaryota</taxon>
        <taxon>Viridiplantae</taxon>
        <taxon>Streptophyta</taxon>
        <taxon>Embryophyta</taxon>
        <taxon>Tracheophyta</taxon>
        <taxon>Spermatophyta</taxon>
        <taxon>Magnoliopsida</taxon>
        <taxon>Liliopsida</taxon>
        <taxon>Poales</taxon>
        <taxon>Poaceae</taxon>
        <taxon>BOP clade</taxon>
        <taxon>Pooideae</taxon>
        <taxon>Triticodae</taxon>
        <taxon>Triticeae</taxon>
        <taxon>Hordeinae</taxon>
        <taxon>Hordeum</taxon>
    </lineage>
</organism>
<evidence type="ECO:0000313" key="11">
    <source>
        <dbReference type="Proteomes" id="UP000011116"/>
    </source>
</evidence>
<evidence type="ECO:0000259" key="9">
    <source>
        <dbReference type="PROSITE" id="PS51514"/>
    </source>
</evidence>
<dbReference type="SUPFAM" id="SSF50985">
    <property type="entry name" value="RCC1/BLIP-II"/>
    <property type="match status" value="1"/>
</dbReference>
<feature type="domain" description="FYVE-type" evidence="8">
    <location>
        <begin position="787"/>
        <end position="849"/>
    </location>
</feature>
<reference evidence="10" key="2">
    <citation type="submission" date="2020-10" db="EMBL/GenBank/DDBJ databases">
        <authorList>
            <person name="Scholz U."/>
            <person name="Mascher M."/>
            <person name="Fiebig A."/>
        </authorList>
    </citation>
    <scope>NUCLEOTIDE SEQUENCE [LARGE SCALE GENOMIC DNA]</scope>
    <source>
        <strain evidence="10">cv. Morex</strain>
    </source>
</reference>
<evidence type="ECO:0000256" key="5">
    <source>
        <dbReference type="PROSITE-ProRule" id="PRU00091"/>
    </source>
</evidence>
<dbReference type="EnsemblPlants" id="HORVU.MOREX.r3.2HG0196020.1">
    <property type="protein sequence ID" value="HORVU.MOREX.r3.2HG0196020.1"/>
    <property type="gene ID" value="HORVU.MOREX.r3.2HG0196020"/>
</dbReference>
<reference evidence="11" key="1">
    <citation type="journal article" date="2012" name="Nature">
        <title>A physical, genetic and functional sequence assembly of the barley genome.</title>
        <authorList>
            <consortium name="The International Barley Genome Sequencing Consortium"/>
            <person name="Mayer K.F."/>
            <person name="Waugh R."/>
            <person name="Brown J.W."/>
            <person name="Schulman A."/>
            <person name="Langridge P."/>
            <person name="Platzer M."/>
            <person name="Fincher G.B."/>
            <person name="Muehlbauer G.J."/>
            <person name="Sato K."/>
            <person name="Close T.J."/>
            <person name="Wise R.P."/>
            <person name="Stein N."/>
        </authorList>
    </citation>
    <scope>NUCLEOTIDE SEQUENCE [LARGE SCALE GENOMIC DNA]</scope>
    <source>
        <strain evidence="11">cv. Morex</strain>
    </source>
</reference>
<dbReference type="PRINTS" id="PR00633">
    <property type="entry name" value="RCCNDNSATION"/>
</dbReference>
<dbReference type="GO" id="GO:0008270">
    <property type="term" value="F:zinc ion binding"/>
    <property type="evidence" value="ECO:0007669"/>
    <property type="project" value="UniProtKB-KW"/>
</dbReference>
<dbReference type="InterPro" id="IPR011011">
    <property type="entry name" value="Znf_FYVE_PHD"/>
</dbReference>
<evidence type="ECO:0000256" key="1">
    <source>
        <dbReference type="ARBA" id="ARBA00022723"/>
    </source>
</evidence>
<dbReference type="InterPro" id="IPR000306">
    <property type="entry name" value="Znf_FYVE"/>
</dbReference>
<keyword evidence="4" id="KW-0862">Zinc</keyword>
<dbReference type="PROSITE" id="PS00626">
    <property type="entry name" value="RCC1_2"/>
    <property type="match status" value="1"/>
</dbReference>
<dbReference type="SUPFAM" id="SSF50729">
    <property type="entry name" value="PH domain-like"/>
    <property type="match status" value="1"/>
</dbReference>
<feature type="repeat" description="RCC1" evidence="6">
    <location>
        <begin position="510"/>
        <end position="564"/>
    </location>
</feature>
<evidence type="ECO:0000256" key="4">
    <source>
        <dbReference type="ARBA" id="ARBA00022833"/>
    </source>
</evidence>
<dbReference type="Gene3D" id="2.30.29.30">
    <property type="entry name" value="Pleckstrin-homology domain (PH domain)/Phosphotyrosine-binding domain (PTB)"/>
    <property type="match status" value="1"/>
</dbReference>
<evidence type="ECO:0000256" key="6">
    <source>
        <dbReference type="PROSITE-ProRule" id="PRU00235"/>
    </source>
</evidence>
<dbReference type="Pfam" id="PF25390">
    <property type="entry name" value="WD40_RLD"/>
    <property type="match status" value="1"/>
</dbReference>
<dbReference type="CDD" id="cd13365">
    <property type="entry name" value="PH_PLC_plant-like"/>
    <property type="match status" value="1"/>
</dbReference>
<keyword evidence="3 5" id="KW-0863">Zinc-finger</keyword>
<feature type="repeat" description="RCC1" evidence="6">
    <location>
        <begin position="458"/>
        <end position="509"/>
    </location>
</feature>
<dbReference type="Proteomes" id="UP000011116">
    <property type="component" value="Chromosome 2H"/>
</dbReference>
<protein>
    <recommendedName>
        <fullName evidence="12">FYVE-type domain-containing protein</fullName>
    </recommendedName>
</protein>
<dbReference type="InterPro" id="IPR011993">
    <property type="entry name" value="PH-like_dom_sf"/>
</dbReference>
<evidence type="ECO:0000256" key="2">
    <source>
        <dbReference type="ARBA" id="ARBA00022737"/>
    </source>
</evidence>
<keyword evidence="2" id="KW-0677">Repeat</keyword>
<feature type="repeat" description="RCC1" evidence="6">
    <location>
        <begin position="679"/>
        <end position="730"/>
    </location>
</feature>
<dbReference type="InterPro" id="IPR001849">
    <property type="entry name" value="PH_domain"/>
</dbReference>
<accession>A0A8I6XCH2</accession>
<dbReference type="SUPFAM" id="SSF57903">
    <property type="entry name" value="FYVE/PHD zinc finger"/>
    <property type="match status" value="1"/>
</dbReference>
<dbReference type="Pfam" id="PF01363">
    <property type="entry name" value="FYVE"/>
    <property type="match status" value="1"/>
</dbReference>
<sequence>MTTLLVCLRLTFCRRLHVPKKTRTRLSSCVPDKKPNCRCRNASLSLSRFTFAAAPPATARGWRHSSPFSNHCPIISPPFLALFHSSSAPARPLSSQLHFHSPHCNLWHTTVHHLRANASFRLSDDPTNPSSCHPSACLICPHPAAMAGSFDGRMPTRGVEQAIVALKKGAHLLKCGKRGKPKFCPFRLSSDEKTLVWYSRDREKHLSLNSVSIVVLGQKTTNFHRQRWPEKEHQSLSLVYRNGECSLDLICRDRDQAECWHLGLTALISGSSSPFSSVGSKSSRQTTSCTTTPRSYIQRKSKLSAVHDTPRHKQVYPSYGSPKMTQKDLFGGYLDCSEALFYQRQRTFSDVDSYLERLSPKVANPVRHSLKDILVANNKHKTPTISRTPKVKAFEGPRAACRLDSLKDVFLWGDIVGSTLDSEDIPKALPRLVGSTKMLDVQSIACGQNHAAIITKQGEVFSWGKEGSGRLGHKVNDSAPCPKMVESLASVHVKAVAFGSKHTCAVTVSGELFEWGEGAHSLGLLNNWHGRNQWLPHKLFGPMDNISVSKIACGDWHTAIMTSSGQLFTYGDGTFGVLGHGNTQGIARPKEVESLKGLRVKSVACGPWHTAAIVEGMSSFKCNAPIGNLFTWGDADKGKLGHADKKMKLVPTCVDSLISHDFLQVSCGMALTVVLTSNGVVFTIGSSKHGKLGNPQADGESVCTVGGVLKNEFVTEISSGSSHVAVLTMNGKVFTWGKGADGQLGLGDYANRSSPTLVEALEGRQVQSIACGSNFSAAICLHKGISVKDQPICSRCQMVFNFTRKKHNCYNCGSMFCNSCSSNKTANAALAPDRNRRYRVCDACFCQLEKVLYSGEVKPQPKISKGEMFKAEIMAYTPKLSRLFKEANLIVEKMASVQGHNQRNMDSVDPVQVKTQRWGQVECPAKFLSAQDNFRHQLVPNNQMSGVSFSQRMHDAVGLKAGNSLRQSTDSQRDEMSMMERILTEEVKQLRSQVTALAEQCQQKNLVVQVYKQRLDETWLLVRDEAAKCKAAKDIIKVLTNQCNALSAKLSVGQQPENLKITPNSIPEQAPSPGGSFSHRNIARTFDRDGYTTEADSVDTPVEGVIEQIERGVYVTLAVSSSGKKDIRRIRFSRKHFGEKAAQCWWEENKSRVYANYSVEQAATPHPNRA</sequence>
<evidence type="ECO:0000259" key="8">
    <source>
        <dbReference type="PROSITE" id="PS50178"/>
    </source>
</evidence>
<evidence type="ECO:0000256" key="7">
    <source>
        <dbReference type="SAM" id="MobiDB-lite"/>
    </source>
</evidence>
<dbReference type="InterPro" id="IPR013591">
    <property type="entry name" value="Brevis_radix_dom"/>
</dbReference>
<dbReference type="Pfam" id="PF08381">
    <property type="entry name" value="BRX"/>
    <property type="match status" value="1"/>
</dbReference>
<dbReference type="PROSITE" id="PS50178">
    <property type="entry name" value="ZF_FYVE"/>
    <property type="match status" value="1"/>
</dbReference>
<dbReference type="InterPro" id="IPR051210">
    <property type="entry name" value="Ub_ligase/GEF_domain"/>
</dbReference>
<dbReference type="Gene3D" id="3.30.40.10">
    <property type="entry name" value="Zinc/RING finger domain, C3HC4 (zinc finger)"/>
    <property type="match status" value="1"/>
</dbReference>
<dbReference type="InterPro" id="IPR013083">
    <property type="entry name" value="Znf_RING/FYVE/PHD"/>
</dbReference>
<dbReference type="Gramene" id="HORVU.MOREX.r3.2HG0196020.1">
    <property type="protein sequence ID" value="HORVU.MOREX.r3.2HG0196020.1"/>
    <property type="gene ID" value="HORVU.MOREX.r3.2HG0196020"/>
</dbReference>
<feature type="repeat" description="RCC1" evidence="6">
    <location>
        <begin position="731"/>
        <end position="782"/>
    </location>
</feature>
<dbReference type="InterPro" id="IPR009091">
    <property type="entry name" value="RCC1/BLIP-II"/>
</dbReference>
<dbReference type="Gene3D" id="2.130.10.30">
    <property type="entry name" value="Regulator of chromosome condensation 1/beta-lactamase-inhibitor protein II"/>
    <property type="match status" value="2"/>
</dbReference>
<evidence type="ECO:0000256" key="3">
    <source>
        <dbReference type="ARBA" id="ARBA00022771"/>
    </source>
</evidence>
<feature type="domain" description="BRX" evidence="9">
    <location>
        <begin position="1103"/>
        <end position="1158"/>
    </location>
</feature>
<dbReference type="SMART" id="SM00064">
    <property type="entry name" value="FYVE"/>
    <property type="match status" value="1"/>
</dbReference>
<keyword evidence="1" id="KW-0479">Metal-binding</keyword>
<dbReference type="Pfam" id="PF16457">
    <property type="entry name" value="PH_12"/>
    <property type="match status" value="1"/>
</dbReference>
<feature type="repeat" description="RCC1" evidence="6">
    <location>
        <begin position="565"/>
        <end position="616"/>
    </location>
</feature>
<feature type="compositionally biased region" description="Low complexity" evidence="7">
    <location>
        <begin position="271"/>
        <end position="283"/>
    </location>
</feature>
<evidence type="ECO:0000313" key="10">
    <source>
        <dbReference type="EnsemblPlants" id="HORVU.MOREX.r3.2HG0196020.1"/>
    </source>
</evidence>
<feature type="compositionally biased region" description="Polar residues" evidence="7">
    <location>
        <begin position="284"/>
        <end position="294"/>
    </location>
</feature>
<reference evidence="10" key="3">
    <citation type="submission" date="2022-01" db="UniProtKB">
        <authorList>
            <consortium name="EnsemblPlants"/>
        </authorList>
    </citation>
    <scope>IDENTIFICATION</scope>
    <source>
        <strain evidence="10">subsp. vulgare</strain>
    </source>
</reference>
<dbReference type="PROSITE" id="PS51514">
    <property type="entry name" value="BRX"/>
    <property type="match status" value="1"/>
</dbReference>
<dbReference type="PROSITE" id="PS50012">
    <property type="entry name" value="RCC1_3"/>
    <property type="match status" value="7"/>
</dbReference>
<dbReference type="InterPro" id="IPR058923">
    <property type="entry name" value="RCC1-like_dom"/>
</dbReference>
<dbReference type="SMR" id="A0A8I6XCH2"/>
<gene>
    <name evidence="10" type="primary">LOC123427836</name>
</gene>
<feature type="repeat" description="RCC1" evidence="6">
    <location>
        <begin position="407"/>
        <end position="457"/>
    </location>
</feature>
<dbReference type="PANTHER" id="PTHR22870:SF350">
    <property type="entry name" value="F12P19.9 PROTEIN"/>
    <property type="match status" value="1"/>
</dbReference>